<evidence type="ECO:0000256" key="3">
    <source>
        <dbReference type="ARBA" id="ARBA00023163"/>
    </source>
</evidence>
<dbReference type="Pfam" id="PF07729">
    <property type="entry name" value="FCD"/>
    <property type="match status" value="1"/>
</dbReference>
<dbReference type="EMBL" id="BAABCJ010000002">
    <property type="protein sequence ID" value="GAA3702973.1"/>
    <property type="molecule type" value="Genomic_DNA"/>
</dbReference>
<dbReference type="InterPro" id="IPR036388">
    <property type="entry name" value="WH-like_DNA-bd_sf"/>
</dbReference>
<organism evidence="5 6">
    <name type="scientific">Zhihengliuella alba</name>
    <dbReference type="NCBI Taxonomy" id="547018"/>
    <lineage>
        <taxon>Bacteria</taxon>
        <taxon>Bacillati</taxon>
        <taxon>Actinomycetota</taxon>
        <taxon>Actinomycetes</taxon>
        <taxon>Micrococcales</taxon>
        <taxon>Micrococcaceae</taxon>
        <taxon>Zhihengliuella</taxon>
    </lineage>
</organism>
<dbReference type="InterPro" id="IPR011711">
    <property type="entry name" value="GntR_C"/>
</dbReference>
<name>A0ABP7DDR0_9MICC</name>
<keyword evidence="6" id="KW-1185">Reference proteome</keyword>
<sequence length="221" mass="24620">MNGISRKTAPTAPEIAYLWLREQIAALPWDQEAFLSENAIAESAGVSRTPVREALLRLEAVGLLRRVPHKGAYVPSLTSHDIREMLEVRRVIGTWAVSKVTAQRLLRREVLDAIVDEQAMLLDDPVAFIEADIRFHKAIVHAAGNPTLEGVYDSQRFKQARLGVQAILERRDRIEQVLVEHRAMVDAIDSGDPDEAVAASARHLDSTRAALRERSSHALDI</sequence>
<dbReference type="Pfam" id="PF00392">
    <property type="entry name" value="GntR"/>
    <property type="match status" value="1"/>
</dbReference>
<reference evidence="6" key="1">
    <citation type="journal article" date="2019" name="Int. J. Syst. Evol. Microbiol.">
        <title>The Global Catalogue of Microorganisms (GCM) 10K type strain sequencing project: providing services to taxonomists for standard genome sequencing and annotation.</title>
        <authorList>
            <consortium name="The Broad Institute Genomics Platform"/>
            <consortium name="The Broad Institute Genome Sequencing Center for Infectious Disease"/>
            <person name="Wu L."/>
            <person name="Ma J."/>
        </authorList>
    </citation>
    <scope>NUCLEOTIDE SEQUENCE [LARGE SCALE GENOMIC DNA]</scope>
    <source>
        <strain evidence="6">JCM 16961</strain>
    </source>
</reference>
<gene>
    <name evidence="5" type="ORF">GCM10022377_15760</name>
</gene>
<dbReference type="InterPro" id="IPR008920">
    <property type="entry name" value="TF_FadR/GntR_C"/>
</dbReference>
<dbReference type="PROSITE" id="PS50949">
    <property type="entry name" value="HTH_GNTR"/>
    <property type="match status" value="1"/>
</dbReference>
<keyword evidence="1" id="KW-0805">Transcription regulation</keyword>
<dbReference type="SMART" id="SM00345">
    <property type="entry name" value="HTH_GNTR"/>
    <property type="match status" value="1"/>
</dbReference>
<dbReference type="InterPro" id="IPR036390">
    <property type="entry name" value="WH_DNA-bd_sf"/>
</dbReference>
<dbReference type="Gene3D" id="1.10.10.10">
    <property type="entry name" value="Winged helix-like DNA-binding domain superfamily/Winged helix DNA-binding domain"/>
    <property type="match status" value="1"/>
</dbReference>
<evidence type="ECO:0000313" key="5">
    <source>
        <dbReference type="EMBL" id="GAA3702973.1"/>
    </source>
</evidence>
<proteinExistence type="predicted"/>
<accession>A0ABP7DDR0</accession>
<protein>
    <submittedName>
        <fullName evidence="5">GntR family transcriptional regulator</fullName>
    </submittedName>
</protein>
<feature type="domain" description="HTH gntR-type" evidence="4">
    <location>
        <begin position="10"/>
        <end position="77"/>
    </location>
</feature>
<evidence type="ECO:0000259" key="4">
    <source>
        <dbReference type="PROSITE" id="PS50949"/>
    </source>
</evidence>
<dbReference type="SUPFAM" id="SSF48008">
    <property type="entry name" value="GntR ligand-binding domain-like"/>
    <property type="match status" value="1"/>
</dbReference>
<dbReference type="RefSeq" id="WP_344882542.1">
    <property type="nucleotide sequence ID" value="NZ_BAABCJ010000002.1"/>
</dbReference>
<keyword evidence="2" id="KW-0238">DNA-binding</keyword>
<evidence type="ECO:0000256" key="2">
    <source>
        <dbReference type="ARBA" id="ARBA00023125"/>
    </source>
</evidence>
<dbReference type="Gene3D" id="1.20.120.530">
    <property type="entry name" value="GntR ligand-binding domain-like"/>
    <property type="match status" value="1"/>
</dbReference>
<evidence type="ECO:0000313" key="6">
    <source>
        <dbReference type="Proteomes" id="UP001501536"/>
    </source>
</evidence>
<dbReference type="PANTHER" id="PTHR43537">
    <property type="entry name" value="TRANSCRIPTIONAL REGULATOR, GNTR FAMILY"/>
    <property type="match status" value="1"/>
</dbReference>
<dbReference type="SMART" id="SM00895">
    <property type="entry name" value="FCD"/>
    <property type="match status" value="1"/>
</dbReference>
<comment type="caution">
    <text evidence="5">The sequence shown here is derived from an EMBL/GenBank/DDBJ whole genome shotgun (WGS) entry which is preliminary data.</text>
</comment>
<dbReference type="SUPFAM" id="SSF46785">
    <property type="entry name" value="Winged helix' DNA-binding domain"/>
    <property type="match status" value="1"/>
</dbReference>
<evidence type="ECO:0000256" key="1">
    <source>
        <dbReference type="ARBA" id="ARBA00023015"/>
    </source>
</evidence>
<dbReference type="PRINTS" id="PR00035">
    <property type="entry name" value="HTHGNTR"/>
</dbReference>
<dbReference type="PANTHER" id="PTHR43537:SF5">
    <property type="entry name" value="UXU OPERON TRANSCRIPTIONAL REGULATOR"/>
    <property type="match status" value="1"/>
</dbReference>
<keyword evidence="3" id="KW-0804">Transcription</keyword>
<dbReference type="Proteomes" id="UP001501536">
    <property type="component" value="Unassembled WGS sequence"/>
</dbReference>
<dbReference type="InterPro" id="IPR000524">
    <property type="entry name" value="Tscrpt_reg_HTH_GntR"/>
</dbReference>